<organism evidence="1 2">
    <name type="scientific">Gnathostoma spinigerum</name>
    <dbReference type="NCBI Taxonomy" id="75299"/>
    <lineage>
        <taxon>Eukaryota</taxon>
        <taxon>Metazoa</taxon>
        <taxon>Ecdysozoa</taxon>
        <taxon>Nematoda</taxon>
        <taxon>Chromadorea</taxon>
        <taxon>Rhabditida</taxon>
        <taxon>Spirurina</taxon>
        <taxon>Gnathostomatomorpha</taxon>
        <taxon>Gnathostomatoidea</taxon>
        <taxon>Gnathostomatidae</taxon>
        <taxon>Gnathostoma</taxon>
    </lineage>
</organism>
<keyword evidence="2" id="KW-1185">Reference proteome</keyword>
<accession>A0ABD6F069</accession>
<dbReference type="AlphaFoldDB" id="A0ABD6F069"/>
<dbReference type="EMBL" id="JBGFUD010022435">
    <property type="protein sequence ID" value="MFH4984867.1"/>
    <property type="molecule type" value="Genomic_DNA"/>
</dbReference>
<evidence type="ECO:0000313" key="2">
    <source>
        <dbReference type="Proteomes" id="UP001608902"/>
    </source>
</evidence>
<gene>
    <name evidence="1" type="ORF">AB6A40_011576</name>
</gene>
<name>A0ABD6F069_9BILA</name>
<protein>
    <submittedName>
        <fullName evidence="1">Uncharacterized protein</fullName>
    </submittedName>
</protein>
<dbReference type="Proteomes" id="UP001608902">
    <property type="component" value="Unassembled WGS sequence"/>
</dbReference>
<sequence>EILFTPPDSFKRNVANVLEHIPWKEISNVPTENRAASVETSGVRYCEQIPSKEYENQKSSGIEFHLLALLDGIVSNENLSVEERKKQLKKFKKTYPEVYEKRFPSPKLRSSKPATPSLINRLKRLNFKQ</sequence>
<dbReference type="PANTHER" id="PTHR16206:SF4">
    <property type="entry name" value="PROTEIN LET-99"/>
    <property type="match status" value="1"/>
</dbReference>
<proteinExistence type="predicted"/>
<dbReference type="PANTHER" id="PTHR16206">
    <property type="entry name" value="DEP DOMAIN-CONTAINING"/>
    <property type="match status" value="1"/>
</dbReference>
<comment type="caution">
    <text evidence="1">The sequence shown here is derived from an EMBL/GenBank/DDBJ whole genome shotgun (WGS) entry which is preliminary data.</text>
</comment>
<reference evidence="1 2" key="1">
    <citation type="submission" date="2024-08" db="EMBL/GenBank/DDBJ databases">
        <title>Gnathostoma spinigerum genome.</title>
        <authorList>
            <person name="Gonzalez-Bertolin B."/>
            <person name="Monzon S."/>
            <person name="Zaballos A."/>
            <person name="Jimenez P."/>
            <person name="Dekumyoy P."/>
            <person name="Varona S."/>
            <person name="Cuesta I."/>
            <person name="Sumanam S."/>
            <person name="Adisakwattana P."/>
            <person name="Gasser R.B."/>
            <person name="Hernandez-Gonzalez A."/>
            <person name="Young N.D."/>
            <person name="Perteguer M.J."/>
        </authorList>
    </citation>
    <scope>NUCLEOTIDE SEQUENCE [LARGE SCALE GENOMIC DNA]</scope>
    <source>
        <strain evidence="1">AL3</strain>
        <tissue evidence="1">Liver</tissue>
    </source>
</reference>
<feature type="non-terminal residue" evidence="1">
    <location>
        <position position="1"/>
    </location>
</feature>
<evidence type="ECO:0000313" key="1">
    <source>
        <dbReference type="EMBL" id="MFH4984867.1"/>
    </source>
</evidence>